<evidence type="ECO:0000259" key="2">
    <source>
        <dbReference type="PROSITE" id="PS50943"/>
    </source>
</evidence>
<dbReference type="GO" id="GO:0003677">
    <property type="term" value="F:DNA binding"/>
    <property type="evidence" value="ECO:0007669"/>
    <property type="project" value="UniProtKB-KW"/>
</dbReference>
<dbReference type="InterPro" id="IPR013430">
    <property type="entry name" value="Toxin_antidote_HigA"/>
</dbReference>
<dbReference type="InterPro" id="IPR010982">
    <property type="entry name" value="Lambda_DNA-bd_dom_sf"/>
</dbReference>
<dbReference type="PANTHER" id="PTHR36924">
    <property type="entry name" value="ANTITOXIN HIGA-1"/>
    <property type="match status" value="1"/>
</dbReference>
<dbReference type="Proteomes" id="UP000092665">
    <property type="component" value="Unassembled WGS sequence"/>
</dbReference>
<reference evidence="4" key="1">
    <citation type="submission" date="2015-11" db="EMBL/GenBank/DDBJ databases">
        <authorList>
            <person name="Tobias N.J."/>
            <person name="Mishra B."/>
            <person name="Gupta D.K."/>
            <person name="Thines M."/>
            <person name="Stinear T.P."/>
            <person name="Bode H.B."/>
        </authorList>
    </citation>
    <scope>NUCLEOTIDE SEQUENCE [LARGE SCALE GENOMIC DNA]</scope>
    <source>
        <strain evidence="4">PB45.5</strain>
    </source>
</reference>
<dbReference type="RefSeq" id="WP_065389469.1">
    <property type="nucleotide sequence ID" value="NZ_CAWMQN010000020.1"/>
</dbReference>
<dbReference type="PATRIC" id="fig|29488.15.peg.1141"/>
<evidence type="ECO:0000256" key="1">
    <source>
        <dbReference type="ARBA" id="ARBA00023125"/>
    </source>
</evidence>
<evidence type="ECO:0000313" key="3">
    <source>
        <dbReference type="EMBL" id="OCA55930.1"/>
    </source>
</evidence>
<feature type="domain" description="HTH cro/C1-type" evidence="2">
    <location>
        <begin position="21"/>
        <end position="66"/>
    </location>
</feature>
<dbReference type="Gene3D" id="1.10.260.40">
    <property type="entry name" value="lambda repressor-like DNA-binding domains"/>
    <property type="match status" value="1"/>
</dbReference>
<dbReference type="SMART" id="SM00530">
    <property type="entry name" value="HTH_XRE"/>
    <property type="match status" value="1"/>
</dbReference>
<dbReference type="PANTHER" id="PTHR36924:SF1">
    <property type="entry name" value="ANTITOXIN HIGA-1"/>
    <property type="match status" value="1"/>
</dbReference>
<dbReference type="PROSITE" id="PS50943">
    <property type="entry name" value="HTH_CROC1"/>
    <property type="match status" value="1"/>
</dbReference>
<keyword evidence="4" id="KW-1185">Reference proteome</keyword>
<keyword evidence="1" id="KW-0238">DNA-binding</keyword>
<comment type="caution">
    <text evidence="3">The sequence shown here is derived from an EMBL/GenBank/DDBJ whole genome shotgun (WGS) entry which is preliminary data.</text>
</comment>
<dbReference type="EMBL" id="LOIC01000020">
    <property type="protein sequence ID" value="OCA55930.1"/>
    <property type="molecule type" value="Genomic_DNA"/>
</dbReference>
<sequence length="93" mass="10262">MGRMYNPAHPGFVLREYLGDISVTDAAKSLGITRAALSRILNGNAGISADMALRLEAALGTSAEMWTEMQSQYELWIASQYKRPEIKPIIVHP</sequence>
<name>A0A1B8YLA8_9GAMM</name>
<organism evidence="3 4">
    <name type="scientific">Photorhabdus namnaonensis</name>
    <dbReference type="NCBI Taxonomy" id="1851568"/>
    <lineage>
        <taxon>Bacteria</taxon>
        <taxon>Pseudomonadati</taxon>
        <taxon>Pseudomonadota</taxon>
        <taxon>Gammaproteobacteria</taxon>
        <taxon>Enterobacterales</taxon>
        <taxon>Morganellaceae</taxon>
        <taxon>Photorhabdus</taxon>
    </lineage>
</organism>
<protein>
    <submittedName>
        <fullName evidence="3">Putative HTH-type transcriptional regulator YddM</fullName>
    </submittedName>
</protein>
<dbReference type="AlphaFoldDB" id="A0A1B8YLA8"/>
<gene>
    <name evidence="3" type="primary">yddM_1</name>
    <name evidence="3" type="ORF">Phpb_01041</name>
</gene>
<accession>A0A1B8YLA8</accession>
<proteinExistence type="predicted"/>
<dbReference type="InterPro" id="IPR001387">
    <property type="entry name" value="Cro/C1-type_HTH"/>
</dbReference>
<dbReference type="NCBIfam" id="TIGR02607">
    <property type="entry name" value="antidote_HigA"/>
    <property type="match status" value="1"/>
</dbReference>
<evidence type="ECO:0000313" key="4">
    <source>
        <dbReference type="Proteomes" id="UP000092665"/>
    </source>
</evidence>
<dbReference type="Pfam" id="PF01381">
    <property type="entry name" value="HTH_3"/>
    <property type="match status" value="1"/>
</dbReference>
<dbReference type="SUPFAM" id="SSF47413">
    <property type="entry name" value="lambda repressor-like DNA-binding domains"/>
    <property type="match status" value="1"/>
</dbReference>
<dbReference type="CDD" id="cd00093">
    <property type="entry name" value="HTH_XRE"/>
    <property type="match status" value="1"/>
</dbReference>